<dbReference type="InterPro" id="IPR009010">
    <property type="entry name" value="Asp_de-COase-like_dom_sf"/>
</dbReference>
<dbReference type="SUPFAM" id="SSF50692">
    <property type="entry name" value="ADC-like"/>
    <property type="match status" value="1"/>
</dbReference>
<dbReference type="AlphaFoldDB" id="A0A7G8BFZ3"/>
<dbReference type="EMBL" id="CP060394">
    <property type="protein sequence ID" value="QNI31463.1"/>
    <property type="molecule type" value="Genomic_DNA"/>
</dbReference>
<dbReference type="SUPFAM" id="SSF54862">
    <property type="entry name" value="4Fe-4S ferredoxins"/>
    <property type="match status" value="1"/>
</dbReference>
<dbReference type="Gene3D" id="3.30.70.20">
    <property type="match status" value="2"/>
</dbReference>
<dbReference type="CDD" id="cd10551">
    <property type="entry name" value="PsrB"/>
    <property type="match status" value="1"/>
</dbReference>
<dbReference type="PANTHER" id="PTHR42783">
    <property type="entry name" value="GLUTAMATE SYNTHASE [NADPH] SMALL CHAIN"/>
    <property type="match status" value="1"/>
</dbReference>
<dbReference type="InterPro" id="IPR017896">
    <property type="entry name" value="4Fe4S_Fe-S-bd"/>
</dbReference>
<dbReference type="PROSITE" id="PS51379">
    <property type="entry name" value="4FE4S_FER_2"/>
    <property type="match status" value="2"/>
</dbReference>
<proteinExistence type="predicted"/>
<accession>A0A7G8BFZ3</accession>
<feature type="domain" description="4Fe-4S ferredoxin-type" evidence="1">
    <location>
        <begin position="825"/>
        <end position="855"/>
    </location>
</feature>
<name>A0A7G8BFZ3_9BACT</name>
<dbReference type="Gene3D" id="3.40.50.740">
    <property type="match status" value="1"/>
</dbReference>
<gene>
    <name evidence="2" type="ORF">H7849_20665</name>
</gene>
<feature type="domain" description="4Fe-4S ferredoxin-type" evidence="1">
    <location>
        <begin position="880"/>
        <end position="911"/>
    </location>
</feature>
<dbReference type="RefSeq" id="WP_186742119.1">
    <property type="nucleotide sequence ID" value="NZ_CP060394.1"/>
</dbReference>
<organism evidence="2 3">
    <name type="scientific">Alloacidobacterium dinghuense</name>
    <dbReference type="NCBI Taxonomy" id="2763107"/>
    <lineage>
        <taxon>Bacteria</taxon>
        <taxon>Pseudomonadati</taxon>
        <taxon>Acidobacteriota</taxon>
        <taxon>Terriglobia</taxon>
        <taxon>Terriglobales</taxon>
        <taxon>Acidobacteriaceae</taxon>
        <taxon>Alloacidobacterium</taxon>
    </lineage>
</organism>
<dbReference type="Pfam" id="PF12838">
    <property type="entry name" value="Fer4_7"/>
    <property type="match status" value="1"/>
</dbReference>
<dbReference type="Gene3D" id="3.30.2070.10">
    <property type="entry name" value="Formate dehydrogenase/DMSO reductase"/>
    <property type="match status" value="1"/>
</dbReference>
<dbReference type="InterPro" id="IPR030948">
    <property type="entry name" value="TAT_var_transloc_signal_dom"/>
</dbReference>
<evidence type="ECO:0000313" key="3">
    <source>
        <dbReference type="Proteomes" id="UP000515312"/>
    </source>
</evidence>
<evidence type="ECO:0000259" key="1">
    <source>
        <dbReference type="PROSITE" id="PS51379"/>
    </source>
</evidence>
<protein>
    <submittedName>
        <fullName evidence="2">TAT-variant-translocated molybdopterin oxidoreductase</fullName>
    </submittedName>
</protein>
<dbReference type="SUPFAM" id="SSF53706">
    <property type="entry name" value="Formate dehydrogenase/DMSO reductase, domains 1-3"/>
    <property type="match status" value="1"/>
</dbReference>
<dbReference type="CDD" id="cd02784">
    <property type="entry name" value="MopB_CT_PHLH"/>
    <property type="match status" value="1"/>
</dbReference>
<keyword evidence="3" id="KW-1185">Reference proteome</keyword>
<dbReference type="InterPro" id="IPR019546">
    <property type="entry name" value="TAT_signal_bac_arc"/>
</dbReference>
<dbReference type="PANTHER" id="PTHR42783:SF3">
    <property type="entry name" value="GLUTAMATE SYNTHASE [NADPH] SMALL CHAIN-RELATED"/>
    <property type="match status" value="1"/>
</dbReference>
<dbReference type="Proteomes" id="UP000515312">
    <property type="component" value="Chromosome"/>
</dbReference>
<dbReference type="NCBIfam" id="TIGR04519">
    <property type="entry name" value="MoCo_extend_TAT"/>
    <property type="match status" value="1"/>
</dbReference>
<sequence>MKTDKQLTVVQGERRDQEMKNNGLVMLEAQEQEKSQALTLEEVRAKLSGKTGKKYWRSVDELAEKPEFGELLSREFPQQASEWIDPVSRRGFLKLAGASLALAGLSGCTKQPDEPIYPYVKAPEDLILGKPMYFATAFPFPTGAVPVLVKSDAFRPIKVDGNPEHPYNKGGSDPLTQGTLLDLYDPDRSQHPTYRGETRSWVAFQAAWRSALADKKSAGGTGIYFLSGTVTSPTLAAQWKKAQATYPNAKWIQYDAVNRDSAYAASKAAFGDYLDAQYKLDAADVILSLDADFLSGAVQPGFHKLAKDYANKRRLDGTTEMNRLYVVESWTTTTGLKAEHRLALRASDIGPFAAALAGTLTSGSASYNGSDDAKKFLAAVAKDLKSNAGKCLVIPGEQQSSSVHLAAIAINEALGNVGKTVAYTETVNPLPSVQTSDFKSLVADMNAGKVEWLVILDSNPVYAAPADLKFDAALGNVKTIVHLGSHLDETGVMAQWHINSAHYLESWSDARAYDGTVTVVQPMINPLYGGHTAHEIVQAMLDNPDLSGYDAVRENWRQQLSGKGDFEFNWRKALHDGFIADTAFQPKGVGAAKAVSQGSNNQFGDLPVSARASSAGGADALEIVFRPDYNLYDGRFANVGWLQELPRPVTNLSWDNAAQMSYATLNQLDLAEHDVVEISVNGLKILAPVFAVPGHPDNTITLTLGQGRTHAGRVGSGQGFNAYALRSSDAPLFVSGANLRKTGDVYEFAVTKSHYTDHRAIAHGGDGSGTHSIEGNESMDRGIIRYATLEEFKQNPNFAHEGEGHDTPETTTSMFPAYRYDKNAWGMSVDMNACVGCNACVVSCYAENNIAVVGKHQVKVGRNMQWLRIDTYFEGDLAAPRAHLQPMACQHCENAPCEQVCPVGATIHTPEGLNTMVYNRCVGTRYCSNNCPYKVRRFNFLLFSDYETESLKLMRNPDVTVRSRGVMEKCSYCVQRINAAKIQADKENREIRDGEIVTACQQACPTNAIIFGNINDRASKVRKLKEQSRTYGVLADINTRPRTTYIAEVLNLNPELAEA</sequence>
<dbReference type="NCBIfam" id="TIGR01409">
    <property type="entry name" value="TAT_signal_seq"/>
    <property type="match status" value="1"/>
</dbReference>
<evidence type="ECO:0000313" key="2">
    <source>
        <dbReference type="EMBL" id="QNI31463.1"/>
    </source>
</evidence>
<reference evidence="2 3" key="1">
    <citation type="submission" date="2020-08" db="EMBL/GenBank/DDBJ databases">
        <title>Edaphobacter telluris sp. nov. and Acidobacterium dinghuensis sp. nov., two acidobacteria isolated from forest soil.</title>
        <authorList>
            <person name="Fu J."/>
            <person name="Qiu L."/>
        </authorList>
    </citation>
    <scope>NUCLEOTIDE SEQUENCE [LARGE SCALE GENOMIC DNA]</scope>
    <source>
        <strain evidence="2">4Y35</strain>
    </source>
</reference>
<dbReference type="Gene3D" id="3.40.228.10">
    <property type="entry name" value="Dimethylsulfoxide Reductase, domain 2"/>
    <property type="match status" value="1"/>
</dbReference>
<dbReference type="KEGG" id="adin:H7849_20665"/>